<comment type="caution">
    <text evidence="4">The sequence shown here is derived from an EMBL/GenBank/DDBJ whole genome shotgun (WGS) entry which is preliminary data.</text>
</comment>
<dbReference type="PANTHER" id="PTHR24166:SF48">
    <property type="entry name" value="PROTEIN VAPYRIN"/>
    <property type="match status" value="1"/>
</dbReference>
<gene>
    <name evidence="4" type="ORF">KEU06_23245</name>
</gene>
<dbReference type="SUPFAM" id="SSF48403">
    <property type="entry name" value="Ankyrin repeat"/>
    <property type="match status" value="1"/>
</dbReference>
<dbReference type="Gene3D" id="1.25.40.20">
    <property type="entry name" value="Ankyrin repeat-containing domain"/>
    <property type="match status" value="2"/>
</dbReference>
<dbReference type="Pfam" id="PF13857">
    <property type="entry name" value="Ank_5"/>
    <property type="match status" value="1"/>
</dbReference>
<evidence type="ECO:0000256" key="1">
    <source>
        <dbReference type="ARBA" id="ARBA00022737"/>
    </source>
</evidence>
<organism evidence="4 5">
    <name type="scientific">Pseudaminobacter soli</name>
    <name type="common">ex Zhang et al. 2022</name>
    <dbReference type="NCBI Taxonomy" id="2831468"/>
    <lineage>
        <taxon>Bacteria</taxon>
        <taxon>Pseudomonadati</taxon>
        <taxon>Pseudomonadota</taxon>
        <taxon>Alphaproteobacteria</taxon>
        <taxon>Hyphomicrobiales</taxon>
        <taxon>Phyllobacteriaceae</taxon>
        <taxon>Pseudaminobacter</taxon>
    </lineage>
</organism>
<feature type="repeat" description="ANK" evidence="3">
    <location>
        <begin position="180"/>
        <end position="212"/>
    </location>
</feature>
<dbReference type="AlphaFoldDB" id="A0A942E1S7"/>
<keyword evidence="2 3" id="KW-0040">ANK repeat</keyword>
<name>A0A942E1S7_9HYPH</name>
<reference evidence="4" key="1">
    <citation type="submission" date="2021-04" db="EMBL/GenBank/DDBJ databases">
        <title>Pseudaminobacter soli sp. nov., isolated from paddy soil contaminated by heavy metals.</title>
        <authorList>
            <person name="Zhang K."/>
        </authorList>
    </citation>
    <scope>NUCLEOTIDE SEQUENCE</scope>
    <source>
        <strain evidence="4">19-2017</strain>
    </source>
</reference>
<dbReference type="SMART" id="SM00248">
    <property type="entry name" value="ANK"/>
    <property type="match status" value="7"/>
</dbReference>
<sequence length="347" mass="36820">MRSASPPKVYRHAIQLHLCLRWPGVHGSAPVRGRVVLAIAGVLICSQIGSATEQGSDFNPLTCGWLRGRIAQAESQLNPARLNSFLFRAADEGCTTIVRELLDRGASVFARDRVSNTALLYAAHSGHKELVELLLDRGADINHANLDGSTALARAIARRRHDVARLLLERGASTAGLAPHGSTLLATAAFEGDEQLVRVLLDHHSDPNEPDGTGKGPLVYAAAKGLTPIVQLLLDAGADVNRVYAHNLTALMWAAGYPNIVTAQDGLATAELLVAQGASIHAVDDRGRSALMIAAERGHAEMVKWLMEHGADAALRDKQGKTAAELASDAAVLAALQMRAVDQSPAR</sequence>
<dbReference type="InterPro" id="IPR036770">
    <property type="entry name" value="Ankyrin_rpt-contain_sf"/>
</dbReference>
<dbReference type="Pfam" id="PF12796">
    <property type="entry name" value="Ank_2"/>
    <property type="match status" value="2"/>
</dbReference>
<dbReference type="InterPro" id="IPR002110">
    <property type="entry name" value="Ankyrin_rpt"/>
</dbReference>
<evidence type="ECO:0000256" key="2">
    <source>
        <dbReference type="ARBA" id="ARBA00023043"/>
    </source>
</evidence>
<evidence type="ECO:0000313" key="4">
    <source>
        <dbReference type="EMBL" id="MBS3651538.1"/>
    </source>
</evidence>
<dbReference type="PANTHER" id="PTHR24166">
    <property type="entry name" value="ROLLING PEBBLES, ISOFORM B"/>
    <property type="match status" value="1"/>
</dbReference>
<dbReference type="Proteomes" id="UP000680348">
    <property type="component" value="Unassembled WGS sequence"/>
</dbReference>
<evidence type="ECO:0000256" key="3">
    <source>
        <dbReference type="PROSITE-ProRule" id="PRU00023"/>
    </source>
</evidence>
<dbReference type="EMBL" id="JAGWCR010000014">
    <property type="protein sequence ID" value="MBS3651538.1"/>
    <property type="molecule type" value="Genomic_DNA"/>
</dbReference>
<keyword evidence="5" id="KW-1185">Reference proteome</keyword>
<keyword evidence="1" id="KW-0677">Repeat</keyword>
<evidence type="ECO:0000313" key="5">
    <source>
        <dbReference type="Proteomes" id="UP000680348"/>
    </source>
</evidence>
<feature type="repeat" description="ANK" evidence="3">
    <location>
        <begin position="213"/>
        <end position="245"/>
    </location>
</feature>
<feature type="repeat" description="ANK" evidence="3">
    <location>
        <begin position="286"/>
        <end position="318"/>
    </location>
</feature>
<accession>A0A942E1S7</accession>
<dbReference type="PRINTS" id="PR01415">
    <property type="entry name" value="ANKYRIN"/>
</dbReference>
<proteinExistence type="predicted"/>
<feature type="repeat" description="ANK" evidence="3">
    <location>
        <begin position="147"/>
        <end position="173"/>
    </location>
</feature>
<dbReference type="InterPro" id="IPR050889">
    <property type="entry name" value="Dendritic_Spine_Reg/Scaffold"/>
</dbReference>
<feature type="repeat" description="ANK" evidence="3">
    <location>
        <begin position="114"/>
        <end position="146"/>
    </location>
</feature>
<dbReference type="RefSeq" id="WP_188257092.1">
    <property type="nucleotide sequence ID" value="NZ_JABVCF010000014.1"/>
</dbReference>
<dbReference type="PROSITE" id="PS50297">
    <property type="entry name" value="ANK_REP_REGION"/>
    <property type="match status" value="5"/>
</dbReference>
<dbReference type="PROSITE" id="PS50088">
    <property type="entry name" value="ANK_REPEAT"/>
    <property type="match status" value="5"/>
</dbReference>
<protein>
    <submittedName>
        <fullName evidence="4">Ankyrin repeat domain-containing protein</fullName>
    </submittedName>
</protein>